<reference evidence="2" key="1">
    <citation type="submission" date="2022-04" db="EMBL/GenBank/DDBJ databases">
        <title>Carnegiea gigantea Genome sequencing and assembly v2.</title>
        <authorList>
            <person name="Copetti D."/>
            <person name="Sanderson M.J."/>
            <person name="Burquez A."/>
            <person name="Wojciechowski M.F."/>
        </authorList>
    </citation>
    <scope>NUCLEOTIDE SEQUENCE</scope>
    <source>
        <strain evidence="2">SGP5-SGP5p</strain>
        <tissue evidence="2">Aerial part</tissue>
    </source>
</reference>
<feature type="chain" id="PRO_5040324510" evidence="1">
    <location>
        <begin position="29"/>
        <end position="523"/>
    </location>
</feature>
<sequence length="523" mass="58768">MVLHGNSWRGVLILCVATVSLGADAVWSKIFKPDNSKASSDWNSNARLWHHGAPGNNAEKGAEAIRNVPLLPLLESIWIEERVWDCNNKFAWVLEQDVRSSSTKSRGGQVSKIVEIHGLGIHCSSFQGSFDCMGADSAEKSQPSLSALTDAGGYDYMLVPFDLSLLVIKSGKLEHDAPQYSITAELTQLVVESLSLGCKLVVNPKVPPALGSIRVGVGVIAVCYMLILLLSKGWYGRYRPLGCPLSKKSKGWPKIWWLYAQESVLYDVRKKLKKISWRYLGQRLYSRRDRWEDEEKFYEWRHMILQWLGQGKQGNEGLLPFLPPFPAFEKCGCVLAPVSFSICLRSSFQEFIHRRRKYVNLYKVKLDLLRKEQPLDQDVLFELELMEKDSDIDDILQFRAIAERELEDSLKSTFPEVMDSSASGGDKLPNDEAASGKARGWLNWLSRGVLGAGGTEDSSQFSGVVSDEVIKDICEATKFQPVSSVQLATSGTMFLFALNFSIKQISLFMNSSYGFYAFFCWTM</sequence>
<evidence type="ECO:0000313" key="3">
    <source>
        <dbReference type="Proteomes" id="UP001153076"/>
    </source>
</evidence>
<dbReference type="GO" id="GO:0045053">
    <property type="term" value="P:protein retention in Golgi apparatus"/>
    <property type="evidence" value="ECO:0007669"/>
    <property type="project" value="TreeGrafter"/>
</dbReference>
<dbReference type="InterPro" id="IPR026847">
    <property type="entry name" value="VPS13"/>
</dbReference>
<proteinExistence type="predicted"/>
<name>A0A9Q1KWT9_9CARY</name>
<dbReference type="GO" id="GO:0006623">
    <property type="term" value="P:protein targeting to vacuole"/>
    <property type="evidence" value="ECO:0007669"/>
    <property type="project" value="TreeGrafter"/>
</dbReference>
<keyword evidence="3" id="KW-1185">Reference proteome</keyword>
<comment type="caution">
    <text evidence="2">The sequence shown here is derived from an EMBL/GenBank/DDBJ whole genome shotgun (WGS) entry which is preliminary data.</text>
</comment>
<gene>
    <name evidence="2" type="ORF">Cgig2_004811</name>
</gene>
<dbReference type="PANTHER" id="PTHR16166">
    <property type="entry name" value="VACUOLAR PROTEIN SORTING-ASSOCIATED PROTEIN VPS13"/>
    <property type="match status" value="1"/>
</dbReference>
<feature type="signal peptide" evidence="1">
    <location>
        <begin position="1"/>
        <end position="28"/>
    </location>
</feature>
<organism evidence="2 3">
    <name type="scientific">Carnegiea gigantea</name>
    <dbReference type="NCBI Taxonomy" id="171969"/>
    <lineage>
        <taxon>Eukaryota</taxon>
        <taxon>Viridiplantae</taxon>
        <taxon>Streptophyta</taxon>
        <taxon>Embryophyta</taxon>
        <taxon>Tracheophyta</taxon>
        <taxon>Spermatophyta</taxon>
        <taxon>Magnoliopsida</taxon>
        <taxon>eudicotyledons</taxon>
        <taxon>Gunneridae</taxon>
        <taxon>Pentapetalae</taxon>
        <taxon>Caryophyllales</taxon>
        <taxon>Cactineae</taxon>
        <taxon>Cactaceae</taxon>
        <taxon>Cactoideae</taxon>
        <taxon>Echinocereeae</taxon>
        <taxon>Carnegiea</taxon>
    </lineage>
</organism>
<keyword evidence="1" id="KW-0732">Signal</keyword>
<dbReference type="AlphaFoldDB" id="A0A9Q1KWT9"/>
<dbReference type="OrthoDB" id="428159at2759"/>
<dbReference type="EMBL" id="JAKOGI010000016">
    <property type="protein sequence ID" value="KAJ8450354.1"/>
    <property type="molecule type" value="Genomic_DNA"/>
</dbReference>
<dbReference type="Proteomes" id="UP001153076">
    <property type="component" value="Unassembled WGS sequence"/>
</dbReference>
<accession>A0A9Q1KWT9</accession>
<dbReference type="PANTHER" id="PTHR16166:SF143">
    <property type="entry name" value="PROTEIN SORTING-ASSOCIATED PROTEIN, PUTATIVE (DUF1162)-RELATED"/>
    <property type="match status" value="1"/>
</dbReference>
<protein>
    <submittedName>
        <fullName evidence="2">Uncharacterized protein</fullName>
    </submittedName>
</protein>
<evidence type="ECO:0000256" key="1">
    <source>
        <dbReference type="SAM" id="SignalP"/>
    </source>
</evidence>
<evidence type="ECO:0000313" key="2">
    <source>
        <dbReference type="EMBL" id="KAJ8450354.1"/>
    </source>
</evidence>